<dbReference type="GO" id="GO:0005886">
    <property type="term" value="C:plasma membrane"/>
    <property type="evidence" value="ECO:0007669"/>
    <property type="project" value="UniProtKB-SubCell"/>
</dbReference>
<gene>
    <name evidence="8" type="ORF">LM010_09415</name>
</gene>
<sequence length="147" mass="16221">MAVGRISSIVLSTCKHRFLEGGGIMWTQIKTDLHRHRGMHQLFAIVLGILVAMMYAVAALIEAQPLLNKIGQGSNMTSLFPAALVVVLVVMMLFSVMFMVYLNGLLIARREHEFQLYRRLGMPQWRLNFSLVGETLISGCAGLAGGS</sequence>
<evidence type="ECO:0000256" key="3">
    <source>
        <dbReference type="ARBA" id="ARBA00022692"/>
    </source>
</evidence>
<evidence type="ECO:0000256" key="4">
    <source>
        <dbReference type="ARBA" id="ARBA00022989"/>
    </source>
</evidence>
<dbReference type="Pfam" id="PF02687">
    <property type="entry name" value="FtsX"/>
    <property type="match status" value="1"/>
</dbReference>
<evidence type="ECO:0000313" key="8">
    <source>
        <dbReference type="EMBL" id="QFQ91631.1"/>
    </source>
</evidence>
<name>A0A5P8JSJ0_9LACO</name>
<evidence type="ECO:0000256" key="2">
    <source>
        <dbReference type="ARBA" id="ARBA00022475"/>
    </source>
</evidence>
<organism evidence="8 9">
    <name type="scientific">Lacticaseibacillus manihotivorans</name>
    <dbReference type="NCBI Taxonomy" id="88233"/>
    <lineage>
        <taxon>Bacteria</taxon>
        <taxon>Bacillati</taxon>
        <taxon>Bacillota</taxon>
        <taxon>Bacilli</taxon>
        <taxon>Lactobacillales</taxon>
        <taxon>Lactobacillaceae</taxon>
        <taxon>Lacticaseibacillus</taxon>
    </lineage>
</organism>
<proteinExistence type="predicted"/>
<keyword evidence="4 6" id="KW-1133">Transmembrane helix</keyword>
<accession>A0A5P8JSJ0</accession>
<comment type="subcellular location">
    <subcellularLocation>
        <location evidence="1">Cell membrane</location>
        <topology evidence="1">Multi-pass membrane protein</topology>
    </subcellularLocation>
</comment>
<feature type="transmembrane region" description="Helical" evidence="6">
    <location>
        <begin position="42"/>
        <end position="61"/>
    </location>
</feature>
<dbReference type="InterPro" id="IPR003838">
    <property type="entry name" value="ABC3_permease_C"/>
</dbReference>
<evidence type="ECO:0000313" key="9">
    <source>
        <dbReference type="Proteomes" id="UP000388452"/>
    </source>
</evidence>
<dbReference type="Proteomes" id="UP000388452">
    <property type="component" value="Chromosome"/>
</dbReference>
<reference evidence="8 9" key="1">
    <citation type="submission" date="2019-10" db="EMBL/GenBank/DDBJ databases">
        <title>Genome sequencing of Lactobacillus manihotivorans.</title>
        <authorList>
            <person name="Kim K."/>
        </authorList>
    </citation>
    <scope>NUCLEOTIDE SEQUENCE [LARGE SCALE GENOMIC DNA]</scope>
    <source>
        <strain evidence="8 9">LM010</strain>
    </source>
</reference>
<feature type="transmembrane region" description="Helical" evidence="6">
    <location>
        <begin position="81"/>
        <end position="106"/>
    </location>
</feature>
<evidence type="ECO:0000256" key="6">
    <source>
        <dbReference type="SAM" id="Phobius"/>
    </source>
</evidence>
<keyword evidence="2" id="KW-1003">Cell membrane</keyword>
<evidence type="ECO:0000259" key="7">
    <source>
        <dbReference type="Pfam" id="PF02687"/>
    </source>
</evidence>
<evidence type="ECO:0000256" key="1">
    <source>
        <dbReference type="ARBA" id="ARBA00004651"/>
    </source>
</evidence>
<protein>
    <submittedName>
        <fullName evidence="8">FtsX-like permease family protein</fullName>
    </submittedName>
</protein>
<feature type="transmembrane region" description="Helical" evidence="6">
    <location>
        <begin position="127"/>
        <end position="146"/>
    </location>
</feature>
<keyword evidence="3 6" id="KW-0812">Transmembrane</keyword>
<feature type="domain" description="ABC3 transporter permease C-terminal" evidence="7">
    <location>
        <begin position="86"/>
        <end position="146"/>
    </location>
</feature>
<evidence type="ECO:0000256" key="5">
    <source>
        <dbReference type="ARBA" id="ARBA00023136"/>
    </source>
</evidence>
<keyword evidence="5 6" id="KW-0472">Membrane</keyword>
<dbReference type="AlphaFoldDB" id="A0A5P8JSJ0"/>
<dbReference type="EMBL" id="CP045068">
    <property type="protein sequence ID" value="QFQ91631.1"/>
    <property type="molecule type" value="Genomic_DNA"/>
</dbReference>